<sequence length="20" mass="2252">MPVQQIRLSPRVSLSPSTVR</sequence>
<organism evidence="2">
    <name type="scientific">Anguilla anguilla</name>
    <name type="common">European freshwater eel</name>
    <name type="synonym">Muraena anguilla</name>
    <dbReference type="NCBI Taxonomy" id="7936"/>
    <lineage>
        <taxon>Eukaryota</taxon>
        <taxon>Metazoa</taxon>
        <taxon>Chordata</taxon>
        <taxon>Craniata</taxon>
        <taxon>Vertebrata</taxon>
        <taxon>Euteleostomi</taxon>
        <taxon>Actinopterygii</taxon>
        <taxon>Neopterygii</taxon>
        <taxon>Teleostei</taxon>
        <taxon>Anguilliformes</taxon>
        <taxon>Anguillidae</taxon>
        <taxon>Anguilla</taxon>
    </lineage>
</organism>
<accession>A0A0E9VRW3</accession>
<dbReference type="AlphaFoldDB" id="A0A0E9VRW3"/>
<reference evidence="2" key="2">
    <citation type="journal article" date="2015" name="Fish Shellfish Immunol.">
        <title>Early steps in the European eel (Anguilla anguilla)-Vibrio vulnificus interaction in the gills: Role of the RtxA13 toxin.</title>
        <authorList>
            <person name="Callol A."/>
            <person name="Pajuelo D."/>
            <person name="Ebbesson L."/>
            <person name="Teles M."/>
            <person name="MacKenzie S."/>
            <person name="Amaro C."/>
        </authorList>
    </citation>
    <scope>NUCLEOTIDE SEQUENCE</scope>
</reference>
<name>A0A0E9VRW3_ANGAN</name>
<proteinExistence type="predicted"/>
<reference evidence="2" key="1">
    <citation type="submission" date="2014-11" db="EMBL/GenBank/DDBJ databases">
        <authorList>
            <person name="Amaro Gonzalez C."/>
        </authorList>
    </citation>
    <scope>NUCLEOTIDE SEQUENCE</scope>
</reference>
<feature type="region of interest" description="Disordered" evidence="1">
    <location>
        <begin position="1"/>
        <end position="20"/>
    </location>
</feature>
<evidence type="ECO:0000313" key="2">
    <source>
        <dbReference type="EMBL" id="JAH80130.1"/>
    </source>
</evidence>
<dbReference type="EMBL" id="GBXM01037786">
    <property type="protein sequence ID" value="JAH70791.1"/>
    <property type="molecule type" value="Transcribed_RNA"/>
</dbReference>
<protein>
    <submittedName>
        <fullName evidence="2">Uncharacterized protein</fullName>
    </submittedName>
</protein>
<evidence type="ECO:0000256" key="1">
    <source>
        <dbReference type="SAM" id="MobiDB-lite"/>
    </source>
</evidence>
<dbReference type="EMBL" id="GBXM01028447">
    <property type="protein sequence ID" value="JAH80130.1"/>
    <property type="molecule type" value="Transcribed_RNA"/>
</dbReference>